<organism evidence="3 4">
    <name type="scientific">Burkholderia humptydooensis MSMB43</name>
    <dbReference type="NCBI Taxonomy" id="441157"/>
    <lineage>
        <taxon>Bacteria</taxon>
        <taxon>Pseudomonadati</taxon>
        <taxon>Pseudomonadota</taxon>
        <taxon>Betaproteobacteria</taxon>
        <taxon>Burkholderiales</taxon>
        <taxon>Burkholderiaceae</taxon>
        <taxon>Burkholderia</taxon>
        <taxon>pseudomallei group</taxon>
    </lineage>
</organism>
<name>A0ABN0G6Q2_9BURK</name>
<dbReference type="EMBL" id="JH692063">
    <property type="protein sequence ID" value="EIP87874.1"/>
    <property type="molecule type" value="Genomic_DNA"/>
</dbReference>
<reference evidence="4" key="1">
    <citation type="journal article" date="2012" name="J. Bacteriol.">
        <title>Revised Genome Sequence of Burkholderia thailandensis MSMB43 with Improved Annotation.</title>
        <authorList>
            <person name="Zhuo Y."/>
            <person name="Liu L."/>
            <person name="Wang Q."/>
            <person name="Liu X."/>
            <person name="Ren B."/>
            <person name="Liu M."/>
            <person name="Ni P."/>
            <person name="Cheng Y.Q."/>
            <person name="Zhang L."/>
        </authorList>
    </citation>
    <scope>NUCLEOTIDE SEQUENCE [LARGE SCALE GENOMIC DNA]</scope>
    <source>
        <strain evidence="4">MSMB43</strain>
    </source>
</reference>
<proteinExistence type="inferred from homology"/>
<accession>A0ABN0G6Q2</accession>
<dbReference type="InterPro" id="IPR036165">
    <property type="entry name" value="YefM-like_sf"/>
</dbReference>
<evidence type="ECO:0000313" key="3">
    <source>
        <dbReference type="EMBL" id="EIP87874.1"/>
    </source>
</evidence>
<dbReference type="Proteomes" id="UP000004682">
    <property type="component" value="Unassembled WGS sequence"/>
</dbReference>
<protein>
    <submittedName>
        <fullName evidence="3">Prevent-host-death protein</fullName>
    </submittedName>
</protein>
<feature type="compositionally biased region" description="Low complexity" evidence="2">
    <location>
        <begin position="343"/>
        <end position="359"/>
    </location>
</feature>
<sequence>MHRLRADRRDGASSCVSGRPRCCGVESGPSSAIVPTAGLHARAFNHTARGDQVMRTIVERFVEQSPMAIMARLVLQCALHDDWIDAAADMDDAPNGEPIRETLFALAVDAFAAIAARTRAPGSAAAGASPALGAAVTALHDGMSRLRAGWGRALVKDSVELLQPLAAMRAEDRAPAVGGMRLRVLDGGACAPRADGCACARACDDPARDAAERARALPVYDPALGMIVDLLPYERGRAHERALVAALLETVRAGELWIVDGRFDTDAILSGWPRGGGAFIVREYGRTLACRPLGDWHEAGVLGDGRLYEQAVGIAGDGGVSGMPGMPGMSGVFRRIEWRRGAGSPSHSPSDSGSDSDSLAPGSTIAVLTDLPAAPFDAREVVQLSCTRWRDALPLPIEPVLGAARFGNVPARAAQLARGIAALAYNALGAMMKAVAGALDLDARDIERLPPHIADGVAATYAGMMIALPPEWWRRYDRLSAATLGQIVRLLAVHVDPRSERRKRRDNRLSAKSQALLRTATLERLLHDDGDDPVANVFSLRTIAMATRDFSSNPSKALRHAGEALVMVTKYNRPIALLVSIDDWNRLLGEVRETSLTRLSFDCADATPGVCPVALSESSLN</sequence>
<feature type="region of interest" description="Disordered" evidence="2">
    <location>
        <begin position="340"/>
        <end position="359"/>
    </location>
</feature>
<evidence type="ECO:0000256" key="2">
    <source>
        <dbReference type="SAM" id="MobiDB-lite"/>
    </source>
</evidence>
<dbReference type="SUPFAM" id="SSF143120">
    <property type="entry name" value="YefM-like"/>
    <property type="match status" value="1"/>
</dbReference>
<evidence type="ECO:0000313" key="4">
    <source>
        <dbReference type="Proteomes" id="UP000004682"/>
    </source>
</evidence>
<gene>
    <name evidence="3" type="ORF">A33K_15895</name>
</gene>
<evidence type="ECO:0000256" key="1">
    <source>
        <dbReference type="ARBA" id="ARBA00009981"/>
    </source>
</evidence>
<keyword evidence="4" id="KW-1185">Reference proteome</keyword>
<comment type="similarity">
    <text evidence="1">Belongs to the phD/YefM antitoxin family.</text>
</comment>